<evidence type="ECO:0000259" key="4">
    <source>
        <dbReference type="Pfam" id="PF22956"/>
    </source>
</evidence>
<dbReference type="GO" id="GO:0000159">
    <property type="term" value="C:protein phosphatase type 2A complex"/>
    <property type="evidence" value="ECO:0007669"/>
    <property type="project" value="TreeGrafter"/>
</dbReference>
<feature type="compositionally biased region" description="Basic and acidic residues" evidence="3">
    <location>
        <begin position="306"/>
        <end position="317"/>
    </location>
</feature>
<evidence type="ECO:0000313" key="5">
    <source>
        <dbReference type="Proteomes" id="UP000050795"/>
    </source>
</evidence>
<dbReference type="GO" id="GO:0005829">
    <property type="term" value="C:cytosol"/>
    <property type="evidence" value="ECO:0007669"/>
    <property type="project" value="TreeGrafter"/>
</dbReference>
<evidence type="ECO:0000256" key="2">
    <source>
        <dbReference type="PROSITE-ProRule" id="PRU00103"/>
    </source>
</evidence>
<dbReference type="InterPro" id="IPR016024">
    <property type="entry name" value="ARM-type_fold"/>
</dbReference>
<feature type="compositionally biased region" description="Low complexity" evidence="3">
    <location>
        <begin position="477"/>
        <end position="502"/>
    </location>
</feature>
<dbReference type="Pfam" id="PF22956">
    <property type="entry name" value="VPS15-like_hel"/>
    <property type="match status" value="1"/>
</dbReference>
<dbReference type="InterPro" id="IPR000357">
    <property type="entry name" value="HEAT"/>
</dbReference>
<dbReference type="InterPro" id="IPR051023">
    <property type="entry name" value="PP2A_Regulatory_Subunit_A"/>
</dbReference>
<feature type="repeat" description="HEAT" evidence="2">
    <location>
        <begin position="209"/>
        <end position="247"/>
    </location>
</feature>
<dbReference type="Gene3D" id="1.25.10.10">
    <property type="entry name" value="Leucine-rich Repeat Variant"/>
    <property type="match status" value="2"/>
</dbReference>
<dbReference type="WBParaSite" id="TREG1_117300.3">
    <property type="protein sequence ID" value="TREG1_117300.3"/>
    <property type="gene ID" value="TREG1_117300"/>
</dbReference>
<feature type="region of interest" description="Disordered" evidence="3">
    <location>
        <begin position="836"/>
        <end position="895"/>
    </location>
</feature>
<reference evidence="6 7" key="2">
    <citation type="submission" date="2023-11" db="UniProtKB">
        <authorList>
            <consortium name="WormBaseParasite"/>
        </authorList>
    </citation>
    <scope>IDENTIFICATION</scope>
</reference>
<accession>A0AA85ISH9</accession>
<organism evidence="5 7">
    <name type="scientific">Trichobilharzia regenti</name>
    <name type="common">Nasal bird schistosome</name>
    <dbReference type="NCBI Taxonomy" id="157069"/>
    <lineage>
        <taxon>Eukaryota</taxon>
        <taxon>Metazoa</taxon>
        <taxon>Spiralia</taxon>
        <taxon>Lophotrochozoa</taxon>
        <taxon>Platyhelminthes</taxon>
        <taxon>Trematoda</taxon>
        <taxon>Digenea</taxon>
        <taxon>Strigeidida</taxon>
        <taxon>Schistosomatoidea</taxon>
        <taxon>Schistosomatidae</taxon>
        <taxon>Trichobilharzia</taxon>
    </lineage>
</organism>
<evidence type="ECO:0000313" key="7">
    <source>
        <dbReference type="WBParaSite" id="TREG1_117300.5"/>
    </source>
</evidence>
<feature type="compositionally biased region" description="Low complexity" evidence="3">
    <location>
        <begin position="853"/>
        <end position="866"/>
    </location>
</feature>
<feature type="repeat" description="HEAT" evidence="2">
    <location>
        <begin position="361"/>
        <end position="399"/>
    </location>
</feature>
<keyword evidence="1" id="KW-0677">Repeat</keyword>
<dbReference type="InterPro" id="IPR011989">
    <property type="entry name" value="ARM-like"/>
</dbReference>
<keyword evidence="5" id="KW-1185">Reference proteome</keyword>
<feature type="repeat" description="HEAT" evidence="2">
    <location>
        <begin position="578"/>
        <end position="616"/>
    </location>
</feature>
<feature type="compositionally biased region" description="Polar residues" evidence="3">
    <location>
        <begin position="245"/>
        <end position="254"/>
    </location>
</feature>
<protein>
    <recommendedName>
        <fullName evidence="4">Phosphatase 2A Regulatory Subunit A helical domain-containing protein</fullName>
    </recommendedName>
</protein>
<evidence type="ECO:0000256" key="3">
    <source>
        <dbReference type="SAM" id="MobiDB-lite"/>
    </source>
</evidence>
<reference evidence="5" key="1">
    <citation type="submission" date="2022-06" db="EMBL/GenBank/DDBJ databases">
        <authorList>
            <person name="Berger JAMES D."/>
            <person name="Berger JAMES D."/>
        </authorList>
    </citation>
    <scope>NUCLEOTIDE SEQUENCE [LARGE SCALE GENOMIC DNA]</scope>
</reference>
<feature type="repeat" description="HEAT" evidence="2">
    <location>
        <begin position="539"/>
        <end position="577"/>
    </location>
</feature>
<dbReference type="AlphaFoldDB" id="A0AA85ISH9"/>
<proteinExistence type="predicted"/>
<dbReference type="InterPro" id="IPR055231">
    <property type="entry name" value="2AA_helical"/>
</dbReference>
<evidence type="ECO:0000256" key="1">
    <source>
        <dbReference type="ARBA" id="ARBA00022737"/>
    </source>
</evidence>
<dbReference type="GO" id="GO:0005634">
    <property type="term" value="C:nucleus"/>
    <property type="evidence" value="ECO:0007669"/>
    <property type="project" value="TreeGrafter"/>
</dbReference>
<dbReference type="WBParaSite" id="TREG1_117300.5">
    <property type="protein sequence ID" value="TREG1_117300.5"/>
    <property type="gene ID" value="TREG1_117300"/>
</dbReference>
<name>A0AA85ISH9_TRIRE</name>
<dbReference type="SUPFAM" id="SSF48371">
    <property type="entry name" value="ARM repeat"/>
    <property type="match status" value="1"/>
</dbReference>
<feature type="region of interest" description="Disordered" evidence="3">
    <location>
        <begin position="476"/>
        <end position="513"/>
    </location>
</feature>
<dbReference type="PROSITE" id="PS50077">
    <property type="entry name" value="HEAT_REPEAT"/>
    <property type="match status" value="8"/>
</dbReference>
<feature type="domain" description="Phosphatase 2A Regulatory Subunit A helical" evidence="4">
    <location>
        <begin position="535"/>
        <end position="646"/>
    </location>
</feature>
<dbReference type="InterPro" id="IPR021133">
    <property type="entry name" value="HEAT_type_2"/>
</dbReference>
<feature type="repeat" description="HEAT" evidence="2">
    <location>
        <begin position="439"/>
        <end position="477"/>
    </location>
</feature>
<sequence length="938" mass="103680">MQYEPSGFFVVFHFVQLLNSIKDLIIISNIAEIQSLNLIVAFSFSLLMDRDEDYPIGVLIEELRGEDLQVRLQSIRKIATIALALGPEKTRSQLIPFLTETIYDEDEVLLALAEQLGTLVPYVGGPEYAHSLLPPLESLAAVEETVVRDKAVEALRKLAPDHTTDSIEKYFNPLLHRLANGDWFTSRTSACALFSVVYPRVRSSERWELLDFLKRLSRDETPMVRRAVAARLGELAVSMCGGPIKQQQQEQATANSEKSNDNDNSKTNSVDTTTSSVESKKSTSELSNPAEQQGKSDDETPPINDDATKEDSIKTGGDDYSTTNVKNTEEQSSFIMNPIHHNYDYYTLDPENERNTIVTELVPIFIRLVADEQESVRLMAVESVVQLAQALGPKESEEYLIDLIQQATTDKSWRVRCVVADKFTDIQLAMGQRVSRERLVPFFMKLLHDEEAEVRAFAAGKVKSFARCLLGLPVNESNTSTTTTTTTTTTANATATTTTSSSKEQPTTSHENKMDIDDKLDNEVIGGIASKDDIIMQQLLPAIKNLTSESNTHVKSALAGAILGLAPLVGKASTIEHLLPIFLAQLNDDNPEVRLNVISNLEQVNSVIGIDHLETSLLPAIVQLAEDPKWRVRLAIIEYMPLLAEQLGLEFFGDQLTELCLSWLVDQVYAIREAAVENLVRLCIKFGPEWASNFYIPKIIHLSRDENYLHRMICLQSIISLCKVVSPTICCQYLLPTVLSMHTDNVPNVRFKVAQALSNLGLQLDAKDIDSEVKACLHRLAEDSDTDVKFYAYEAMDTLKISVNSSINNNNNNKPLSPLFQSYHIKVKPALLDSPNYITTTTPTPTPTPPPVVSIQSSQLPSSTTPDLQLAGENEDESSSPLSPPLLNSVHEDVSSTNNNKMNDIITITVLSPAVSSSPQSLFAANTTTTATNGNGEL</sequence>
<feature type="region of interest" description="Disordered" evidence="3">
    <location>
        <begin position="244"/>
        <end position="331"/>
    </location>
</feature>
<feature type="repeat" description="HEAT" evidence="2">
    <location>
        <begin position="132"/>
        <end position="170"/>
    </location>
</feature>
<feature type="compositionally biased region" description="Low complexity" evidence="3">
    <location>
        <begin position="265"/>
        <end position="277"/>
    </location>
</feature>
<evidence type="ECO:0000313" key="6">
    <source>
        <dbReference type="WBParaSite" id="TREG1_117300.3"/>
    </source>
</evidence>
<dbReference type="Proteomes" id="UP000050795">
    <property type="component" value="Unassembled WGS sequence"/>
</dbReference>
<feature type="compositionally biased region" description="Polar residues" evidence="3">
    <location>
        <begin position="320"/>
        <end position="331"/>
    </location>
</feature>
<dbReference type="PANTHER" id="PTHR10648:SF4">
    <property type="entry name" value="PROTEIN PHOSPHATASE 2 (FORMERLY 2A), REGULATORY SUBUNIT A, BETA ISOFORM-RELATED"/>
    <property type="match status" value="1"/>
</dbReference>
<dbReference type="PANTHER" id="PTHR10648">
    <property type="entry name" value="SERINE/THREONINE-PROTEIN PHOSPHATASE PP2A 65 KDA REGULATORY SUBUNIT"/>
    <property type="match status" value="1"/>
</dbReference>
<dbReference type="Pfam" id="PF02985">
    <property type="entry name" value="HEAT"/>
    <property type="match status" value="3"/>
</dbReference>
<feature type="repeat" description="HEAT" evidence="2">
    <location>
        <begin position="734"/>
        <end position="772"/>
    </location>
</feature>
<feature type="repeat" description="HEAT" evidence="2">
    <location>
        <begin position="617"/>
        <end position="655"/>
    </location>
</feature>
<dbReference type="GO" id="GO:0019888">
    <property type="term" value="F:protein phosphatase regulator activity"/>
    <property type="evidence" value="ECO:0007669"/>
    <property type="project" value="TreeGrafter"/>
</dbReference>